<evidence type="ECO:0000259" key="4">
    <source>
        <dbReference type="PROSITE" id="PS51767"/>
    </source>
</evidence>
<dbReference type="GeneID" id="37046511"/>
<feature type="signal peptide" evidence="3">
    <location>
        <begin position="1"/>
        <end position="15"/>
    </location>
</feature>
<dbReference type="SUPFAM" id="SSF50630">
    <property type="entry name" value="Acid proteases"/>
    <property type="match status" value="1"/>
</dbReference>
<dbReference type="InterPro" id="IPR034164">
    <property type="entry name" value="Pepsin-like_dom"/>
</dbReference>
<name>A0A316YU57_9BASI</name>
<dbReference type="Proteomes" id="UP000245768">
    <property type="component" value="Unassembled WGS sequence"/>
</dbReference>
<evidence type="ECO:0000256" key="2">
    <source>
        <dbReference type="SAM" id="MobiDB-lite"/>
    </source>
</evidence>
<comment type="similarity">
    <text evidence="1">Belongs to the peptidase A1 family.</text>
</comment>
<dbReference type="PANTHER" id="PTHR47966:SF51">
    <property type="entry name" value="BETA-SITE APP-CLEAVING ENZYME, ISOFORM A-RELATED"/>
    <property type="match status" value="1"/>
</dbReference>
<feature type="compositionally biased region" description="Pro residues" evidence="2">
    <location>
        <begin position="446"/>
        <end position="457"/>
    </location>
</feature>
<dbReference type="PANTHER" id="PTHR47966">
    <property type="entry name" value="BETA-SITE APP-CLEAVING ENZYME, ISOFORM A-RELATED"/>
    <property type="match status" value="1"/>
</dbReference>
<evidence type="ECO:0000313" key="6">
    <source>
        <dbReference type="Proteomes" id="UP000245768"/>
    </source>
</evidence>
<dbReference type="EMBL" id="KZ819634">
    <property type="protein sequence ID" value="PWN92967.1"/>
    <property type="molecule type" value="Genomic_DNA"/>
</dbReference>
<sequence length="549" mass="59590">MVLAAVLSIMLSVLGFRTGVDATARSDPLSSGRASRHTASLTRATQQNQAQLVTKPIGALFPYEDHRSNKLAPQAKACLFPDFSRLANVGGHHQPRRSRHKSRTGKGTNQQLHRRLMQVDAHGHNHETEQRMRTGTGVSHVDNTEADNEYLIEVWIGTPGQRVLLLPDTGSWETWAYGPTCCFASNHSFFDPGASETYANRTVNRGTGESVRVPRGQPGDEVTLEYGARNRGLRGYAGSDTVSLSQTTPDLKVRQATVIVATDIVKDTVASQRKLDGIMGFAPSSYVTPRMRSSTVSPMELLVREGHLYRPFLSLTLVKADRRTGVGLGGRITFGDVDLAAVMGHREDSFEWFPSDAHDFWGGFLAAEAPLLINGEAVQWKINEPVNYILDTGSALISLPREAAALLNGAIPGAFFVKELGRWSIPCATGLDARADRNPSSSSESSPPPPPRPPPAPIISFGIGHTTFSIPASDLVFFPKDPLPPSLTSGREGLCFSAIQGFEETFVVLGTVFLRSYAVTFDYGPGAQPDGPRRIGIARRTDVTYPSQT</sequence>
<evidence type="ECO:0000256" key="3">
    <source>
        <dbReference type="SAM" id="SignalP"/>
    </source>
</evidence>
<dbReference type="Pfam" id="PF00026">
    <property type="entry name" value="Asp"/>
    <property type="match status" value="1"/>
</dbReference>
<dbReference type="InterPro" id="IPR021109">
    <property type="entry name" value="Peptidase_aspartic_dom_sf"/>
</dbReference>
<feature type="chain" id="PRO_5016386193" evidence="3">
    <location>
        <begin position="16"/>
        <end position="549"/>
    </location>
</feature>
<gene>
    <name evidence="5" type="ORF">FA10DRAFT_298416</name>
</gene>
<organism evidence="5 6">
    <name type="scientific">Acaromyces ingoldii</name>
    <dbReference type="NCBI Taxonomy" id="215250"/>
    <lineage>
        <taxon>Eukaryota</taxon>
        <taxon>Fungi</taxon>
        <taxon>Dikarya</taxon>
        <taxon>Basidiomycota</taxon>
        <taxon>Ustilaginomycotina</taxon>
        <taxon>Exobasidiomycetes</taxon>
        <taxon>Exobasidiales</taxon>
        <taxon>Cryptobasidiaceae</taxon>
        <taxon>Acaromyces</taxon>
    </lineage>
</organism>
<reference evidence="5 6" key="1">
    <citation type="journal article" date="2018" name="Mol. Biol. Evol.">
        <title>Broad Genomic Sampling Reveals a Smut Pathogenic Ancestry of the Fungal Clade Ustilaginomycotina.</title>
        <authorList>
            <person name="Kijpornyongpan T."/>
            <person name="Mondo S.J."/>
            <person name="Barry K."/>
            <person name="Sandor L."/>
            <person name="Lee J."/>
            <person name="Lipzen A."/>
            <person name="Pangilinan J."/>
            <person name="LaButti K."/>
            <person name="Hainaut M."/>
            <person name="Henrissat B."/>
            <person name="Grigoriev I.V."/>
            <person name="Spatafora J.W."/>
            <person name="Aime M.C."/>
        </authorList>
    </citation>
    <scope>NUCLEOTIDE SEQUENCE [LARGE SCALE GENOMIC DNA]</scope>
    <source>
        <strain evidence="5 6">MCA 4198</strain>
    </source>
</reference>
<evidence type="ECO:0000256" key="1">
    <source>
        <dbReference type="ARBA" id="ARBA00007447"/>
    </source>
</evidence>
<dbReference type="Gene3D" id="2.40.70.10">
    <property type="entry name" value="Acid Proteases"/>
    <property type="match status" value="2"/>
</dbReference>
<accession>A0A316YU57</accession>
<keyword evidence="5" id="KW-0378">Hydrolase</keyword>
<dbReference type="InParanoid" id="A0A316YU57"/>
<dbReference type="PRINTS" id="PR00792">
    <property type="entry name" value="PEPSIN"/>
</dbReference>
<dbReference type="GO" id="GO:0006508">
    <property type="term" value="P:proteolysis"/>
    <property type="evidence" value="ECO:0007669"/>
    <property type="project" value="UniProtKB-KW"/>
</dbReference>
<feature type="compositionally biased region" description="Polar residues" evidence="2">
    <location>
        <begin position="28"/>
        <end position="47"/>
    </location>
</feature>
<keyword evidence="3" id="KW-0732">Signal</keyword>
<feature type="domain" description="Peptidase A1" evidence="4">
    <location>
        <begin position="150"/>
        <end position="538"/>
    </location>
</feature>
<dbReference type="InterPro" id="IPR033121">
    <property type="entry name" value="PEPTIDASE_A1"/>
</dbReference>
<dbReference type="RefSeq" id="XP_025380165.1">
    <property type="nucleotide sequence ID" value="XM_025524595.1"/>
</dbReference>
<feature type="region of interest" description="Disordered" evidence="2">
    <location>
        <begin position="22"/>
        <end position="47"/>
    </location>
</feature>
<dbReference type="InterPro" id="IPR001461">
    <property type="entry name" value="Aspartic_peptidase_A1"/>
</dbReference>
<keyword evidence="5" id="KW-0645">Protease</keyword>
<dbReference type="STRING" id="215250.A0A316YU57"/>
<dbReference type="AlphaFoldDB" id="A0A316YU57"/>
<dbReference type="CDD" id="cd05471">
    <property type="entry name" value="pepsin_like"/>
    <property type="match status" value="1"/>
</dbReference>
<dbReference type="OrthoDB" id="2747330at2759"/>
<feature type="region of interest" description="Disordered" evidence="2">
    <location>
        <begin position="89"/>
        <end position="110"/>
    </location>
</feature>
<dbReference type="PROSITE" id="PS51767">
    <property type="entry name" value="PEPTIDASE_A1"/>
    <property type="match status" value="1"/>
</dbReference>
<feature type="region of interest" description="Disordered" evidence="2">
    <location>
        <begin position="434"/>
        <end position="458"/>
    </location>
</feature>
<proteinExistence type="inferred from homology"/>
<dbReference type="GO" id="GO:0004190">
    <property type="term" value="F:aspartic-type endopeptidase activity"/>
    <property type="evidence" value="ECO:0007669"/>
    <property type="project" value="InterPro"/>
</dbReference>
<protein>
    <submittedName>
        <fullName evidence="5">Acid protease</fullName>
    </submittedName>
</protein>
<feature type="compositionally biased region" description="Basic residues" evidence="2">
    <location>
        <begin position="93"/>
        <end position="104"/>
    </location>
</feature>
<evidence type="ECO:0000313" key="5">
    <source>
        <dbReference type="EMBL" id="PWN92967.1"/>
    </source>
</evidence>
<keyword evidence="6" id="KW-1185">Reference proteome</keyword>